<sequence length="654" mass="74296">MEDIKQSRSKKHGSIESPDCSDTSLFNQLEADINTLDLTESTAFDVEQLVIKFAYLECSGNAQPPLQKKRKGKRLASNKFVQSLDLKFKKHASKLVRTFRKRADGDCSLLSTFLELDADYQQKFFKLSELYRLLDDRQHLEDCSRDPEINILKVKHLFLDELFSRENTNISKIICHCLHEARYDKLSIKTASAILGRLNEAALIFVDQRKDSCQPSDIVVSSAISYASKLTLPLQVGFLNMAEAVISKEMKLVEGFSLEVKEKIRMSFLDALLCDSNLEQLLKHHVSQYQDSKSVICNELKQLFQIAKAKERLQEFALALITGACDAFAEAINSRVGFNGLLNLKAFQSEVFRCLFHGSDFGEISDKMWSYFEASDLHQTSLKLYIKVLNSFFNKACSSPSKVTDISVNALIGFIEFYRFGKGFTPIYLQQCLLRRAVRKGYSFLRVFCDRKKFCIERDFCETLITEGAPHSELLNNTLRCLNSSHNMCLKNRDKDCKIEPIVIGMNEMKSIFKAPISGIPQLPQEMQAMWESQIVLYQEAVVESTVPKKLTLVPTLNNIELSTPFVLENSCPLVLEVNLLQAVVLDAFNDGTDQTFQELKDSLKFGNDDLLSIAVGSYVKASILLQEKNTFTLNQLFKPEKSVLRGNKLRVDF</sequence>
<evidence type="ECO:0000313" key="3">
    <source>
        <dbReference type="Proteomes" id="UP000002036"/>
    </source>
</evidence>
<dbReference type="Proteomes" id="UP000002036">
    <property type="component" value="Chromosome H"/>
</dbReference>
<dbReference type="Gene3D" id="3.30.230.130">
    <property type="entry name" value="Cullin, Chain C, Domain 2"/>
    <property type="match status" value="1"/>
</dbReference>
<dbReference type="OrthoDB" id="27073at2759"/>
<dbReference type="InterPro" id="IPR036317">
    <property type="entry name" value="Cullin_homology_sf"/>
</dbReference>
<dbReference type="HOGENOM" id="CLU_419229_0_0_1"/>
<dbReference type="GeneID" id="8294689"/>
<gene>
    <name evidence="2" type="ordered locus">KLTH0H11198g</name>
</gene>
<evidence type="ECO:0000256" key="1">
    <source>
        <dbReference type="SAM" id="MobiDB-lite"/>
    </source>
</evidence>
<dbReference type="AlphaFoldDB" id="C5E385"/>
<reference evidence="2 3" key="1">
    <citation type="journal article" date="2009" name="Genome Res.">
        <title>Comparative genomics of protoploid Saccharomycetaceae.</title>
        <authorList>
            <consortium name="The Genolevures Consortium"/>
            <person name="Souciet J.-L."/>
            <person name="Dujon B."/>
            <person name="Gaillardin C."/>
            <person name="Johnston M."/>
            <person name="Baret P.V."/>
            <person name="Cliften P."/>
            <person name="Sherman D.J."/>
            <person name="Weissenbach J."/>
            <person name="Westhof E."/>
            <person name="Wincker P."/>
            <person name="Jubin C."/>
            <person name="Poulain J."/>
            <person name="Barbe V."/>
            <person name="Segurens B."/>
            <person name="Artiguenave F."/>
            <person name="Anthouard V."/>
            <person name="Vacherie B."/>
            <person name="Val M.-E."/>
            <person name="Fulton R.S."/>
            <person name="Minx P."/>
            <person name="Wilson R."/>
            <person name="Durrens P."/>
            <person name="Jean G."/>
            <person name="Marck C."/>
            <person name="Martin T."/>
            <person name="Nikolski M."/>
            <person name="Rolland T."/>
            <person name="Seret M.-L."/>
            <person name="Casaregola S."/>
            <person name="Despons L."/>
            <person name="Fairhead C."/>
            <person name="Fischer G."/>
            <person name="Lafontaine I."/>
            <person name="Leh V."/>
            <person name="Lemaire M."/>
            <person name="de Montigny J."/>
            <person name="Neuveglise C."/>
            <person name="Thierry A."/>
            <person name="Blanc-Lenfle I."/>
            <person name="Bleykasten C."/>
            <person name="Diffels J."/>
            <person name="Fritsch E."/>
            <person name="Frangeul L."/>
            <person name="Goeffon A."/>
            <person name="Jauniaux N."/>
            <person name="Kachouri-Lafond R."/>
            <person name="Payen C."/>
            <person name="Potier S."/>
            <person name="Pribylova L."/>
            <person name="Ozanne C."/>
            <person name="Richard G.-F."/>
            <person name="Sacerdot C."/>
            <person name="Straub M.-L."/>
            <person name="Talla E."/>
        </authorList>
    </citation>
    <scope>NUCLEOTIDE SEQUENCE [LARGE SCALE GENOMIC DNA]</scope>
    <source>
        <strain evidence="3">ATCC 56472 / CBS 6340 / NRRL Y-8284</strain>
    </source>
</reference>
<dbReference type="SUPFAM" id="SSF75632">
    <property type="entry name" value="Cullin homology domain"/>
    <property type="match status" value="1"/>
</dbReference>
<accession>C5E385</accession>
<keyword evidence="3" id="KW-1185">Reference proteome</keyword>
<dbReference type="STRING" id="559295.C5E385"/>
<name>C5E385_LACTC</name>
<protein>
    <submittedName>
        <fullName evidence="2">KLTH0H11198p</fullName>
    </submittedName>
</protein>
<dbReference type="RefSeq" id="XP_002556358.1">
    <property type="nucleotide sequence ID" value="XM_002556312.1"/>
</dbReference>
<feature type="region of interest" description="Disordered" evidence="1">
    <location>
        <begin position="1"/>
        <end position="20"/>
    </location>
</feature>
<dbReference type="OMA" id="LANERYM"/>
<evidence type="ECO:0000313" key="2">
    <source>
        <dbReference type="EMBL" id="CAR30496.1"/>
    </source>
</evidence>
<organism evidence="2 3">
    <name type="scientific">Lachancea thermotolerans (strain ATCC 56472 / CBS 6340 / NRRL Y-8284)</name>
    <name type="common">Yeast</name>
    <name type="synonym">Kluyveromyces thermotolerans</name>
    <dbReference type="NCBI Taxonomy" id="559295"/>
    <lineage>
        <taxon>Eukaryota</taxon>
        <taxon>Fungi</taxon>
        <taxon>Dikarya</taxon>
        <taxon>Ascomycota</taxon>
        <taxon>Saccharomycotina</taxon>
        <taxon>Saccharomycetes</taxon>
        <taxon>Saccharomycetales</taxon>
        <taxon>Saccharomycetaceae</taxon>
        <taxon>Lachancea</taxon>
    </lineage>
</organism>
<dbReference type="eggNOG" id="KOG2166">
    <property type="taxonomic scope" value="Eukaryota"/>
</dbReference>
<dbReference type="InParanoid" id="C5E385"/>
<dbReference type="EMBL" id="CU928180">
    <property type="protein sequence ID" value="CAR30496.1"/>
    <property type="molecule type" value="Genomic_DNA"/>
</dbReference>
<proteinExistence type="predicted"/>
<dbReference type="KEGG" id="lth:KLTH0H11198g"/>